<dbReference type="EMBL" id="JANPWB010000015">
    <property type="protein sequence ID" value="KAJ1092866.1"/>
    <property type="molecule type" value="Genomic_DNA"/>
</dbReference>
<dbReference type="AlphaFoldDB" id="A0AAV7LMN6"/>
<keyword evidence="3" id="KW-1185">Reference proteome</keyword>
<organism evidence="2 3">
    <name type="scientific">Pleurodeles waltl</name>
    <name type="common">Iberian ribbed newt</name>
    <dbReference type="NCBI Taxonomy" id="8319"/>
    <lineage>
        <taxon>Eukaryota</taxon>
        <taxon>Metazoa</taxon>
        <taxon>Chordata</taxon>
        <taxon>Craniata</taxon>
        <taxon>Vertebrata</taxon>
        <taxon>Euteleostomi</taxon>
        <taxon>Amphibia</taxon>
        <taxon>Batrachia</taxon>
        <taxon>Caudata</taxon>
        <taxon>Salamandroidea</taxon>
        <taxon>Salamandridae</taxon>
        <taxon>Pleurodelinae</taxon>
        <taxon>Pleurodeles</taxon>
    </lineage>
</organism>
<comment type="caution">
    <text evidence="2">The sequence shown here is derived from an EMBL/GenBank/DDBJ whole genome shotgun (WGS) entry which is preliminary data.</text>
</comment>
<feature type="region of interest" description="Disordered" evidence="1">
    <location>
        <begin position="27"/>
        <end position="68"/>
    </location>
</feature>
<proteinExistence type="predicted"/>
<gene>
    <name evidence="2" type="ORF">NDU88_005976</name>
</gene>
<evidence type="ECO:0000256" key="1">
    <source>
        <dbReference type="SAM" id="MobiDB-lite"/>
    </source>
</evidence>
<reference evidence="2" key="1">
    <citation type="journal article" date="2022" name="bioRxiv">
        <title>Sequencing and chromosome-scale assembly of the giantPleurodeles waltlgenome.</title>
        <authorList>
            <person name="Brown T."/>
            <person name="Elewa A."/>
            <person name="Iarovenko S."/>
            <person name="Subramanian E."/>
            <person name="Araus A.J."/>
            <person name="Petzold A."/>
            <person name="Susuki M."/>
            <person name="Suzuki K.-i.T."/>
            <person name="Hayashi T."/>
            <person name="Toyoda A."/>
            <person name="Oliveira C."/>
            <person name="Osipova E."/>
            <person name="Leigh N.D."/>
            <person name="Simon A."/>
            <person name="Yun M.H."/>
        </authorList>
    </citation>
    <scope>NUCLEOTIDE SEQUENCE</scope>
    <source>
        <strain evidence="2">20211129_DDA</strain>
        <tissue evidence="2">Liver</tissue>
    </source>
</reference>
<evidence type="ECO:0000313" key="3">
    <source>
        <dbReference type="Proteomes" id="UP001066276"/>
    </source>
</evidence>
<dbReference type="Proteomes" id="UP001066276">
    <property type="component" value="Chromosome 11"/>
</dbReference>
<evidence type="ECO:0000313" key="2">
    <source>
        <dbReference type="EMBL" id="KAJ1092866.1"/>
    </source>
</evidence>
<accession>A0AAV7LMN6</accession>
<sequence>MLRGLEPEGFAGWQRKAERLSDFSWPRLNSTTRRGCSNDGRGGSQEYRSSASKNQERHQMIPMYSGVC</sequence>
<protein>
    <submittedName>
        <fullName evidence="2">Uncharacterized protein</fullName>
    </submittedName>
</protein>
<name>A0AAV7LMN6_PLEWA</name>